<gene>
    <name evidence="1" type="ORF">FOQG_16422</name>
</gene>
<name>X0BAX7_FUSOX</name>
<reference evidence="1 2" key="1">
    <citation type="submission" date="2011-11" db="EMBL/GenBank/DDBJ databases">
        <title>The Genome Sequence of Fusarium oxysporum PHW815.</title>
        <authorList>
            <consortium name="The Broad Institute Genome Sequencing Platform"/>
            <person name="Ma L.-J."/>
            <person name="Gale L.R."/>
            <person name="Schwartz D.C."/>
            <person name="Zhou S."/>
            <person name="Corby-Kistler H."/>
            <person name="Young S.K."/>
            <person name="Zeng Q."/>
            <person name="Gargeya S."/>
            <person name="Fitzgerald M."/>
            <person name="Haas B."/>
            <person name="Abouelleil A."/>
            <person name="Alvarado L."/>
            <person name="Arachchi H.M."/>
            <person name="Berlin A."/>
            <person name="Brown A."/>
            <person name="Chapman S.B."/>
            <person name="Chen Z."/>
            <person name="Dunbar C."/>
            <person name="Freedman E."/>
            <person name="Gearin G."/>
            <person name="Goldberg J."/>
            <person name="Griggs A."/>
            <person name="Gujja S."/>
            <person name="Heiman D."/>
            <person name="Howarth C."/>
            <person name="Larson L."/>
            <person name="Lui A."/>
            <person name="MacDonald P.J.P."/>
            <person name="Montmayeur A."/>
            <person name="Murphy C."/>
            <person name="Neiman D."/>
            <person name="Pearson M."/>
            <person name="Priest M."/>
            <person name="Roberts A."/>
            <person name="Saif S."/>
            <person name="Shea T."/>
            <person name="Shenoy N."/>
            <person name="Sisk P."/>
            <person name="Stolte C."/>
            <person name="Sykes S."/>
            <person name="Wortman J."/>
            <person name="Nusbaum C."/>
            <person name="Birren B."/>
        </authorList>
    </citation>
    <scope>NUCLEOTIDE SEQUENCE [LARGE SCALE GENOMIC DNA]</scope>
    <source>
        <strain evidence="1 2">54005</strain>
    </source>
</reference>
<proteinExistence type="predicted"/>
<evidence type="ECO:0000313" key="1">
    <source>
        <dbReference type="EMBL" id="EXK78926.1"/>
    </source>
</evidence>
<dbReference type="HOGENOM" id="CLU_2967230_0_0_1"/>
<evidence type="ECO:0000313" key="2">
    <source>
        <dbReference type="Proteomes" id="UP000030663"/>
    </source>
</evidence>
<feature type="non-terminal residue" evidence="1">
    <location>
        <position position="59"/>
    </location>
</feature>
<accession>X0BAX7</accession>
<keyword evidence="2" id="KW-1185">Reference proteome</keyword>
<dbReference type="EMBL" id="JH658492">
    <property type="protein sequence ID" value="EXK78926.1"/>
    <property type="molecule type" value="Genomic_DNA"/>
</dbReference>
<sequence length="59" mass="6481">MNPIDASRYFSDTALPPDGEFSSRKKLVIAISAWAAPRGYAFSVKNSWKTSNGRIGAIY</sequence>
<protein>
    <submittedName>
        <fullName evidence="1">Uncharacterized protein</fullName>
    </submittedName>
</protein>
<dbReference type="Proteomes" id="UP000030663">
    <property type="component" value="Unassembled WGS sequence"/>
</dbReference>
<dbReference type="AlphaFoldDB" id="X0BAX7"/>
<organism evidence="1 2">
    <name type="scientific">Fusarium oxysporum f. sp. raphani 54005</name>
    <dbReference type="NCBI Taxonomy" id="1089458"/>
    <lineage>
        <taxon>Eukaryota</taxon>
        <taxon>Fungi</taxon>
        <taxon>Dikarya</taxon>
        <taxon>Ascomycota</taxon>
        <taxon>Pezizomycotina</taxon>
        <taxon>Sordariomycetes</taxon>
        <taxon>Hypocreomycetidae</taxon>
        <taxon>Hypocreales</taxon>
        <taxon>Nectriaceae</taxon>
        <taxon>Fusarium</taxon>
        <taxon>Fusarium oxysporum species complex</taxon>
    </lineage>
</organism>